<organism evidence="2 3">
    <name type="scientific">Vitis vinifera</name>
    <name type="common">Grape</name>
    <dbReference type="NCBI Taxonomy" id="29760"/>
    <lineage>
        <taxon>Eukaryota</taxon>
        <taxon>Viridiplantae</taxon>
        <taxon>Streptophyta</taxon>
        <taxon>Embryophyta</taxon>
        <taxon>Tracheophyta</taxon>
        <taxon>Spermatophyta</taxon>
        <taxon>Magnoliopsida</taxon>
        <taxon>eudicotyledons</taxon>
        <taxon>Gunneridae</taxon>
        <taxon>Pentapetalae</taxon>
        <taxon>rosids</taxon>
        <taxon>Vitales</taxon>
        <taxon>Vitaceae</taxon>
        <taxon>Viteae</taxon>
        <taxon>Vitis</taxon>
    </lineage>
</organism>
<sequence>MAEEEDLWVKKMREREEEEEELWIFSHVQWQSNDFDPESSEPTFRASEGGPSSHTATTR</sequence>
<proteinExistence type="predicted"/>
<evidence type="ECO:0000313" key="2">
    <source>
        <dbReference type="EMBL" id="RVW91930.1"/>
    </source>
</evidence>
<dbReference type="AlphaFoldDB" id="A0A438I5E5"/>
<accession>A0A438I5E5</accession>
<protein>
    <submittedName>
        <fullName evidence="2">Uncharacterized protein</fullName>
    </submittedName>
</protein>
<feature type="compositionally biased region" description="Polar residues" evidence="1">
    <location>
        <begin position="50"/>
        <end position="59"/>
    </location>
</feature>
<dbReference type="EMBL" id="QGNW01000141">
    <property type="protein sequence ID" value="RVW91930.1"/>
    <property type="molecule type" value="Genomic_DNA"/>
</dbReference>
<evidence type="ECO:0000313" key="3">
    <source>
        <dbReference type="Proteomes" id="UP000288805"/>
    </source>
</evidence>
<reference evidence="2 3" key="1">
    <citation type="journal article" date="2018" name="PLoS Genet.">
        <title>Population sequencing reveals clonal diversity and ancestral inbreeding in the grapevine cultivar Chardonnay.</title>
        <authorList>
            <person name="Roach M.J."/>
            <person name="Johnson D.L."/>
            <person name="Bohlmann J."/>
            <person name="van Vuuren H.J."/>
            <person name="Jones S.J."/>
            <person name="Pretorius I.S."/>
            <person name="Schmidt S.A."/>
            <person name="Borneman A.R."/>
        </authorList>
    </citation>
    <scope>NUCLEOTIDE SEQUENCE [LARGE SCALE GENOMIC DNA]</scope>
    <source>
        <strain evidence="3">cv. Chardonnay</strain>
        <tissue evidence="2">Leaf</tissue>
    </source>
</reference>
<evidence type="ECO:0000256" key="1">
    <source>
        <dbReference type="SAM" id="MobiDB-lite"/>
    </source>
</evidence>
<dbReference type="Proteomes" id="UP000288805">
    <property type="component" value="Unassembled WGS sequence"/>
</dbReference>
<feature type="region of interest" description="Disordered" evidence="1">
    <location>
        <begin position="32"/>
        <end position="59"/>
    </location>
</feature>
<comment type="caution">
    <text evidence="2">The sequence shown here is derived from an EMBL/GenBank/DDBJ whole genome shotgun (WGS) entry which is preliminary data.</text>
</comment>
<gene>
    <name evidence="2" type="ORF">CK203_030169</name>
</gene>
<name>A0A438I5E5_VITVI</name>